<evidence type="ECO:0000256" key="1">
    <source>
        <dbReference type="SAM" id="SignalP"/>
    </source>
</evidence>
<keyword evidence="1" id="KW-0732">Signal</keyword>
<feature type="signal peptide" evidence="1">
    <location>
        <begin position="1"/>
        <end position="25"/>
    </location>
</feature>
<organism evidence="2 3">
    <name type="scientific">Psilocybe cf. subviscida</name>
    <dbReference type="NCBI Taxonomy" id="2480587"/>
    <lineage>
        <taxon>Eukaryota</taxon>
        <taxon>Fungi</taxon>
        <taxon>Dikarya</taxon>
        <taxon>Basidiomycota</taxon>
        <taxon>Agaricomycotina</taxon>
        <taxon>Agaricomycetes</taxon>
        <taxon>Agaricomycetidae</taxon>
        <taxon>Agaricales</taxon>
        <taxon>Agaricineae</taxon>
        <taxon>Strophariaceae</taxon>
        <taxon>Psilocybe</taxon>
    </lineage>
</organism>
<keyword evidence="3" id="KW-1185">Reference proteome</keyword>
<evidence type="ECO:0000313" key="3">
    <source>
        <dbReference type="Proteomes" id="UP000567179"/>
    </source>
</evidence>
<evidence type="ECO:0000313" key="2">
    <source>
        <dbReference type="EMBL" id="KAF5321453.1"/>
    </source>
</evidence>
<dbReference type="Proteomes" id="UP000567179">
    <property type="component" value="Unassembled WGS sequence"/>
</dbReference>
<dbReference type="OrthoDB" id="2734890at2759"/>
<feature type="chain" id="PRO_5034203284" evidence="1">
    <location>
        <begin position="26"/>
        <end position="340"/>
    </location>
</feature>
<dbReference type="EMBL" id="JAACJJ010000028">
    <property type="protein sequence ID" value="KAF5321453.1"/>
    <property type="molecule type" value="Genomic_DNA"/>
</dbReference>
<comment type="caution">
    <text evidence="2">The sequence shown here is derived from an EMBL/GenBank/DDBJ whole genome shotgun (WGS) entry which is preliminary data.</text>
</comment>
<protein>
    <submittedName>
        <fullName evidence="2">Uncharacterized protein</fullName>
    </submittedName>
</protein>
<dbReference type="AlphaFoldDB" id="A0A8H5BE89"/>
<proteinExistence type="predicted"/>
<sequence length="340" mass="36350">MLDTMRFLSAFTAVLVSFLTLSAQASPSLSGRQSDNGYCNQLLTTCAASPKAASNPWSVRACVFGATCFNGQHPVDDFLSALAAKKGVAVPASANLPRVSQAVFNSISTNGQFITQQNFIDGVFGSLSTTNGPFPDAAFVIDVYQRVVVWTAFCITPQGIPFQNFADYYQLSSTVTPPGCDVGRPTGIGLEESCNIMFDACVAQANSDVTDAWSHLPCVFTATCAVGTVGEDLESVFVGKTGDDFVGPESLQKVQTRLSDTVMSMISTDGKTITLQNYIDGYYGLLSKLGDTFPSSVDRVIAQFGRLQSWTGFATGGIPFKNFADFFQFSAVELPDPNEE</sequence>
<gene>
    <name evidence="2" type="ORF">D9619_001294</name>
</gene>
<accession>A0A8H5BE89</accession>
<reference evidence="2 3" key="1">
    <citation type="journal article" date="2020" name="ISME J.">
        <title>Uncovering the hidden diversity of litter-decomposition mechanisms in mushroom-forming fungi.</title>
        <authorList>
            <person name="Floudas D."/>
            <person name="Bentzer J."/>
            <person name="Ahren D."/>
            <person name="Johansson T."/>
            <person name="Persson P."/>
            <person name="Tunlid A."/>
        </authorList>
    </citation>
    <scope>NUCLEOTIDE SEQUENCE [LARGE SCALE GENOMIC DNA]</scope>
    <source>
        <strain evidence="2 3">CBS 101986</strain>
    </source>
</reference>
<name>A0A8H5BE89_9AGAR</name>